<evidence type="ECO:0000313" key="1">
    <source>
        <dbReference type="EMBL" id="SVC76495.1"/>
    </source>
</evidence>
<gene>
    <name evidence="1" type="ORF">METZ01_LOCUS329349</name>
</gene>
<proteinExistence type="predicted"/>
<dbReference type="EMBL" id="UINC01109583">
    <property type="protein sequence ID" value="SVC76495.1"/>
    <property type="molecule type" value="Genomic_DNA"/>
</dbReference>
<organism evidence="1">
    <name type="scientific">marine metagenome</name>
    <dbReference type="NCBI Taxonomy" id="408172"/>
    <lineage>
        <taxon>unclassified sequences</taxon>
        <taxon>metagenomes</taxon>
        <taxon>ecological metagenomes</taxon>
    </lineage>
</organism>
<sequence>MKKLNILLVIIIIIFLSINFAFAKSECDEILSNKMAMSMTTGVGKMYFNGYNHAKGSNFKYSESKMKKFIRASCTLDNNIKIDKIFANAADTNFDMSKFKKTTVSEKLRKIDKFFIYLDGDFKNVFFRKCYINNLKDSTITLFEGSYDKLEPMRNAAQIKRYTKDMILYVFGAKRLRKIMKTFEKLEKKCVG</sequence>
<protein>
    <submittedName>
        <fullName evidence="1">Uncharacterized protein</fullName>
    </submittedName>
</protein>
<dbReference type="AlphaFoldDB" id="A0A382PV07"/>
<name>A0A382PV07_9ZZZZ</name>
<accession>A0A382PV07</accession>
<reference evidence="1" key="1">
    <citation type="submission" date="2018-05" db="EMBL/GenBank/DDBJ databases">
        <authorList>
            <person name="Lanie J.A."/>
            <person name="Ng W.-L."/>
            <person name="Kazmierczak K.M."/>
            <person name="Andrzejewski T.M."/>
            <person name="Davidsen T.M."/>
            <person name="Wayne K.J."/>
            <person name="Tettelin H."/>
            <person name="Glass J.I."/>
            <person name="Rusch D."/>
            <person name="Podicherti R."/>
            <person name="Tsui H.-C.T."/>
            <person name="Winkler M.E."/>
        </authorList>
    </citation>
    <scope>NUCLEOTIDE SEQUENCE</scope>
</reference>